<name>A0A8T6R5X2_9MICO</name>
<gene>
    <name evidence="3" type="ORF">EPD83_013990</name>
</gene>
<keyword evidence="1" id="KW-0862">Zinc</keyword>
<evidence type="ECO:0000259" key="2">
    <source>
        <dbReference type="PROSITE" id="PS50966"/>
    </source>
</evidence>
<dbReference type="Pfam" id="PF04434">
    <property type="entry name" value="SWIM"/>
    <property type="match status" value="1"/>
</dbReference>
<keyword evidence="1" id="KW-0479">Metal-binding</keyword>
<feature type="non-terminal residue" evidence="3">
    <location>
        <position position="1"/>
    </location>
</feature>
<dbReference type="PROSITE" id="PS50966">
    <property type="entry name" value="ZF_SWIM"/>
    <property type="match status" value="1"/>
</dbReference>
<keyword evidence="4" id="KW-1185">Reference proteome</keyword>
<dbReference type="GO" id="GO:0008270">
    <property type="term" value="F:zinc ion binding"/>
    <property type="evidence" value="ECO:0007669"/>
    <property type="project" value="UniProtKB-KW"/>
</dbReference>
<reference evidence="3" key="1">
    <citation type="submission" date="2020-03" db="EMBL/GenBank/DDBJ databases">
        <title>Phycicoccus flavus sp. nov., a novel endophytic actinobacterium isolated from branch of Kandelia candel.</title>
        <authorList>
            <person name="Tuo L."/>
        </authorList>
    </citation>
    <scope>NUCLEOTIDE SEQUENCE</scope>
    <source>
        <strain evidence="3">CMS6Z-2</strain>
    </source>
</reference>
<dbReference type="EMBL" id="SAYU02000049">
    <property type="protein sequence ID" value="NHA69152.1"/>
    <property type="molecule type" value="Genomic_DNA"/>
</dbReference>
<organism evidence="3 4">
    <name type="scientific">Phycicoccus flavus</name>
    <dbReference type="NCBI Taxonomy" id="2502783"/>
    <lineage>
        <taxon>Bacteria</taxon>
        <taxon>Bacillati</taxon>
        <taxon>Actinomycetota</taxon>
        <taxon>Actinomycetes</taxon>
        <taxon>Micrococcales</taxon>
        <taxon>Intrasporangiaceae</taxon>
        <taxon>Phycicoccus</taxon>
    </lineage>
</organism>
<evidence type="ECO:0000313" key="4">
    <source>
        <dbReference type="Proteomes" id="UP000287866"/>
    </source>
</evidence>
<protein>
    <recommendedName>
        <fullName evidence="2">SWIM-type domain-containing protein</fullName>
    </recommendedName>
</protein>
<dbReference type="AlphaFoldDB" id="A0A8T6R5X2"/>
<feature type="domain" description="SWIM-type" evidence="2">
    <location>
        <begin position="9"/>
        <end position="46"/>
    </location>
</feature>
<dbReference type="InterPro" id="IPR007527">
    <property type="entry name" value="Znf_SWIM"/>
</dbReference>
<evidence type="ECO:0000256" key="1">
    <source>
        <dbReference type="PROSITE-ProRule" id="PRU00325"/>
    </source>
</evidence>
<evidence type="ECO:0000313" key="3">
    <source>
        <dbReference type="EMBL" id="NHA69152.1"/>
    </source>
</evidence>
<comment type="caution">
    <text evidence="3">The sequence shown here is derived from an EMBL/GenBank/DDBJ whole genome shotgun (WGS) entry which is preliminary data.</text>
</comment>
<proteinExistence type="predicted"/>
<accession>A0A8T6R5X2</accession>
<keyword evidence="1" id="KW-0863">Zinc-finger</keyword>
<dbReference type="Proteomes" id="UP000287866">
    <property type="component" value="Unassembled WGS sequence"/>
</dbReference>
<sequence length="47" mass="5113">VLGSEGDLYEVTSADGRMRCTCRWEAEHAGSRGPCKHALAVLLSLHE</sequence>